<evidence type="ECO:0000313" key="2">
    <source>
        <dbReference type="EMBL" id="GEY85282.1"/>
    </source>
</evidence>
<dbReference type="EMBL" id="BKCJ010215971">
    <property type="protein sequence ID" value="GEY85282.1"/>
    <property type="molecule type" value="Genomic_DNA"/>
</dbReference>
<sequence length="217" mass="24842">MPRDDGCTRKRIVSLKLHLTPDKSTRALTSLLTTFLLLQTYQNIPLLILALKLVVRYPQDEANASVSYLFRNPRDSSSVGFRSSSKLSFDDVEDRTRVRTVVTGKEIGDVDMKRRFKEAVMKISSFMDAHKCPELAKRYSDKVAKTMDEMMTRLDKFVKSKEAFTSTELPNGEALEVKNKREKDKIRTKPDKNGKRGESGKSQEQSQSIKEEKLNKM</sequence>
<gene>
    <name evidence="2" type="ORF">Tci_457256</name>
</gene>
<name>A0A699HY49_TANCI</name>
<comment type="caution">
    <text evidence="2">The sequence shown here is derived from an EMBL/GenBank/DDBJ whole genome shotgun (WGS) entry which is preliminary data.</text>
</comment>
<feature type="compositionally biased region" description="Basic and acidic residues" evidence="1">
    <location>
        <begin position="175"/>
        <end position="201"/>
    </location>
</feature>
<dbReference type="AlphaFoldDB" id="A0A699HY49"/>
<keyword evidence="2" id="KW-0695">RNA-directed DNA polymerase</keyword>
<dbReference type="GO" id="GO:0003964">
    <property type="term" value="F:RNA-directed DNA polymerase activity"/>
    <property type="evidence" value="ECO:0007669"/>
    <property type="project" value="UniProtKB-KW"/>
</dbReference>
<protein>
    <submittedName>
        <fullName evidence="2">Reverse transcriptase domain-containing protein</fullName>
    </submittedName>
</protein>
<feature type="region of interest" description="Disordered" evidence="1">
    <location>
        <begin position="168"/>
        <end position="217"/>
    </location>
</feature>
<proteinExistence type="predicted"/>
<reference evidence="2" key="1">
    <citation type="journal article" date="2019" name="Sci. Rep.">
        <title>Draft genome of Tanacetum cinerariifolium, the natural source of mosquito coil.</title>
        <authorList>
            <person name="Yamashiro T."/>
            <person name="Shiraishi A."/>
            <person name="Satake H."/>
            <person name="Nakayama K."/>
        </authorList>
    </citation>
    <scope>NUCLEOTIDE SEQUENCE</scope>
</reference>
<accession>A0A699HY49</accession>
<keyword evidence="2" id="KW-0808">Transferase</keyword>
<keyword evidence="2" id="KW-0548">Nucleotidyltransferase</keyword>
<organism evidence="2">
    <name type="scientific">Tanacetum cinerariifolium</name>
    <name type="common">Dalmatian daisy</name>
    <name type="synonym">Chrysanthemum cinerariifolium</name>
    <dbReference type="NCBI Taxonomy" id="118510"/>
    <lineage>
        <taxon>Eukaryota</taxon>
        <taxon>Viridiplantae</taxon>
        <taxon>Streptophyta</taxon>
        <taxon>Embryophyta</taxon>
        <taxon>Tracheophyta</taxon>
        <taxon>Spermatophyta</taxon>
        <taxon>Magnoliopsida</taxon>
        <taxon>eudicotyledons</taxon>
        <taxon>Gunneridae</taxon>
        <taxon>Pentapetalae</taxon>
        <taxon>asterids</taxon>
        <taxon>campanulids</taxon>
        <taxon>Asterales</taxon>
        <taxon>Asteraceae</taxon>
        <taxon>Asteroideae</taxon>
        <taxon>Anthemideae</taxon>
        <taxon>Anthemidinae</taxon>
        <taxon>Tanacetum</taxon>
    </lineage>
</organism>
<evidence type="ECO:0000256" key="1">
    <source>
        <dbReference type="SAM" id="MobiDB-lite"/>
    </source>
</evidence>